<reference evidence="2" key="2">
    <citation type="submission" date="2017-06" db="EMBL/GenBank/DDBJ databases">
        <title>WGS assembly of Brachypodium distachyon.</title>
        <authorList>
            <consortium name="The International Brachypodium Initiative"/>
            <person name="Lucas S."/>
            <person name="Harmon-Smith M."/>
            <person name="Lail K."/>
            <person name="Tice H."/>
            <person name="Grimwood J."/>
            <person name="Bruce D."/>
            <person name="Barry K."/>
            <person name="Shu S."/>
            <person name="Lindquist E."/>
            <person name="Wang M."/>
            <person name="Pitluck S."/>
            <person name="Vogel J.P."/>
            <person name="Garvin D.F."/>
            <person name="Mockler T.C."/>
            <person name="Schmutz J."/>
            <person name="Rokhsar D."/>
            <person name="Bevan M.W."/>
        </authorList>
    </citation>
    <scope>NUCLEOTIDE SEQUENCE</scope>
    <source>
        <strain evidence="2">Bd21</strain>
    </source>
</reference>
<reference evidence="3" key="3">
    <citation type="submission" date="2018-08" db="UniProtKB">
        <authorList>
            <consortium name="EnsemblPlants"/>
        </authorList>
    </citation>
    <scope>IDENTIFICATION</scope>
    <source>
        <strain evidence="3">cv. Bd21</strain>
    </source>
</reference>
<dbReference type="AlphaFoldDB" id="A0A0Q3P1C2"/>
<dbReference type="EMBL" id="CM000880">
    <property type="protein sequence ID" value="KQK23806.1"/>
    <property type="molecule type" value="Genomic_DNA"/>
</dbReference>
<feature type="region of interest" description="Disordered" evidence="1">
    <location>
        <begin position="64"/>
        <end position="131"/>
    </location>
</feature>
<feature type="compositionally biased region" description="Polar residues" evidence="1">
    <location>
        <begin position="119"/>
        <end position="131"/>
    </location>
</feature>
<protein>
    <submittedName>
        <fullName evidence="2 3">Uncharacterized protein</fullName>
    </submittedName>
</protein>
<name>A0A0Q3P1C2_BRADI</name>
<feature type="compositionally biased region" description="Polar residues" evidence="1">
    <location>
        <begin position="74"/>
        <end position="85"/>
    </location>
</feature>
<dbReference type="EnsemblPlants" id="KQK23806">
    <property type="protein sequence ID" value="KQK23806"/>
    <property type="gene ID" value="BRADI_1g76292v3"/>
</dbReference>
<dbReference type="Proteomes" id="UP000008810">
    <property type="component" value="Chromosome 1"/>
</dbReference>
<keyword evidence="4" id="KW-1185">Reference proteome</keyword>
<reference evidence="2 3" key="1">
    <citation type="journal article" date="2010" name="Nature">
        <title>Genome sequencing and analysis of the model grass Brachypodium distachyon.</title>
        <authorList>
            <consortium name="International Brachypodium Initiative"/>
        </authorList>
    </citation>
    <scope>NUCLEOTIDE SEQUENCE [LARGE SCALE GENOMIC DNA]</scope>
    <source>
        <strain evidence="2">Bd21</strain>
        <strain evidence="3">cv. Bd21</strain>
    </source>
</reference>
<proteinExistence type="predicted"/>
<organism evidence="2">
    <name type="scientific">Brachypodium distachyon</name>
    <name type="common">Purple false brome</name>
    <name type="synonym">Trachynia distachya</name>
    <dbReference type="NCBI Taxonomy" id="15368"/>
    <lineage>
        <taxon>Eukaryota</taxon>
        <taxon>Viridiplantae</taxon>
        <taxon>Streptophyta</taxon>
        <taxon>Embryophyta</taxon>
        <taxon>Tracheophyta</taxon>
        <taxon>Spermatophyta</taxon>
        <taxon>Magnoliopsida</taxon>
        <taxon>Liliopsida</taxon>
        <taxon>Poales</taxon>
        <taxon>Poaceae</taxon>
        <taxon>BOP clade</taxon>
        <taxon>Pooideae</taxon>
        <taxon>Stipodae</taxon>
        <taxon>Brachypodieae</taxon>
        <taxon>Brachypodium</taxon>
    </lineage>
</organism>
<evidence type="ECO:0000313" key="2">
    <source>
        <dbReference type="EMBL" id="KQK23806.1"/>
    </source>
</evidence>
<dbReference type="RefSeq" id="XP_014752196.1">
    <property type="nucleotide sequence ID" value="XM_014896710.2"/>
</dbReference>
<dbReference type="Gramene" id="KQK23806">
    <property type="protein sequence ID" value="KQK23806"/>
    <property type="gene ID" value="BRADI_1g76292v3"/>
</dbReference>
<evidence type="ECO:0000256" key="1">
    <source>
        <dbReference type="SAM" id="MobiDB-lite"/>
    </source>
</evidence>
<gene>
    <name evidence="3" type="primary">LOC106865833</name>
    <name evidence="2" type="ORF">BRADI_1g76292v3</name>
</gene>
<accession>A0A0Q3P1C2</accession>
<dbReference type="KEGG" id="bdi:106865833"/>
<evidence type="ECO:0000313" key="3">
    <source>
        <dbReference type="EnsemblPlants" id="KQK23806"/>
    </source>
</evidence>
<dbReference type="GeneID" id="106865833"/>
<sequence>MLCVCVCVRERESCIGPFSSEEASISFGSEKPERTEVMVRIQIVLYYNTDFSWILAVPSSTTLKPRPFRRTTSRQHAVTSKNGTPLMSKESANLKAGTGAGGSQSQITAEKTKRKTKVSKLTTTEASVVLK</sequence>
<evidence type="ECO:0000313" key="4">
    <source>
        <dbReference type="Proteomes" id="UP000008810"/>
    </source>
</evidence>